<name>A0A5J6WG48_MORMI</name>
<evidence type="ECO:0000313" key="2">
    <source>
        <dbReference type="Proteomes" id="UP000327424"/>
    </source>
</evidence>
<sequence length="62" mass="7118">MIIHWVDYNKAAYSLCEALAVKGQTDELKQSFFTDINSVNAQLFYPTYSFTKQTINSALIKH</sequence>
<gene>
    <name evidence="1" type="ORF">FR932_03515</name>
</gene>
<evidence type="ECO:0000313" key="1">
    <source>
        <dbReference type="EMBL" id="QFI36957.1"/>
    </source>
</evidence>
<dbReference type="AlphaFoldDB" id="A0A5J6WG48"/>
<dbReference type="EMBL" id="CP044399">
    <property type="protein sequence ID" value="QFI36957.1"/>
    <property type="molecule type" value="Genomic_DNA"/>
</dbReference>
<dbReference type="KEGG" id="mmaa:FR932_03515"/>
<keyword evidence="2" id="KW-1185">Reference proteome</keyword>
<dbReference type="OrthoDB" id="5827713at2"/>
<reference evidence="1 2" key="1">
    <citation type="submission" date="2019-09" db="EMBL/GenBank/DDBJ databases">
        <title>Hybrid Assembly of the complete Genome of the Deep-Sea Bacterium Moritella marina from long Nanopore and Illumina reads.</title>
        <authorList>
            <person name="Magin S."/>
            <person name="Georgoulis A."/>
            <person name="Papadimitriou K."/>
            <person name="Iliakis G."/>
            <person name="Vorgias C.E."/>
        </authorList>
    </citation>
    <scope>NUCLEOTIDE SEQUENCE [LARGE SCALE GENOMIC DNA]</scope>
    <source>
        <strain evidence="1 2">MP-1</strain>
    </source>
</reference>
<organism evidence="1 2">
    <name type="scientific">Moritella marina ATCC 15381</name>
    <dbReference type="NCBI Taxonomy" id="1202962"/>
    <lineage>
        <taxon>Bacteria</taxon>
        <taxon>Pseudomonadati</taxon>
        <taxon>Pseudomonadota</taxon>
        <taxon>Gammaproteobacteria</taxon>
        <taxon>Alteromonadales</taxon>
        <taxon>Moritellaceae</taxon>
        <taxon>Moritella</taxon>
    </lineage>
</organism>
<accession>A0A5J6WG48</accession>
<dbReference type="Proteomes" id="UP000327424">
    <property type="component" value="Chromosome"/>
</dbReference>
<proteinExistence type="predicted"/>
<protein>
    <submittedName>
        <fullName evidence="1">Uncharacterized protein</fullName>
    </submittedName>
</protein>